<sequence length="418" mass="44902">MQNVKILKRSGPIPPASGGGSVEHKTLLRRPDTESPRSSSAVPPPKPVELKDVPPEYQELLSSMSSLASEAGAEMESQMCALVEAEQSRLDESYSEMQKNLLRSMSSTINEYLPEVIKAKIAEEIAKVAEDVSATLNKSIRESTESPFKTAIEAAIASTKEEVSGATAEALQKVATSAKVREAFGAAFIKVLLPSFEDSTRSFLSSFSVAIGNEVEQKITIPLRQGSGGLSGDLADLKKAQNAVSEALAANSASREAGQTSMADASSRLAQVKQMLVAGDYGGALKLACGLKDADILSTTVEATLADDVEPGQSSSKLNYHDTVLVLNVLAKNDTSQMPRRLRWLSDLSVLFADEVDIEEEEGNETPISREELTSLKETVQIVHSISAKDLSSEDARAKKLTIHLLNSHLRTWDAKLT</sequence>
<dbReference type="AlphaFoldDB" id="A0AAV8UNT1"/>
<organism evidence="2 3">
    <name type="scientific">Rhodosorus marinus</name>
    <dbReference type="NCBI Taxonomy" id="101924"/>
    <lineage>
        <taxon>Eukaryota</taxon>
        <taxon>Rhodophyta</taxon>
        <taxon>Stylonematophyceae</taxon>
        <taxon>Stylonematales</taxon>
        <taxon>Stylonemataceae</taxon>
        <taxon>Rhodosorus</taxon>
    </lineage>
</organism>
<dbReference type="Proteomes" id="UP001157974">
    <property type="component" value="Unassembled WGS sequence"/>
</dbReference>
<evidence type="ECO:0008006" key="4">
    <source>
        <dbReference type="Google" id="ProtNLM"/>
    </source>
</evidence>
<evidence type="ECO:0000313" key="2">
    <source>
        <dbReference type="EMBL" id="KAJ8902862.1"/>
    </source>
</evidence>
<comment type="caution">
    <text evidence="2">The sequence shown here is derived from an EMBL/GenBank/DDBJ whole genome shotgun (WGS) entry which is preliminary data.</text>
</comment>
<accession>A0AAV8UNT1</accession>
<proteinExistence type="predicted"/>
<reference evidence="2 3" key="1">
    <citation type="journal article" date="2023" name="Nat. Commun.">
        <title>Origin of minicircular mitochondrial genomes in red algae.</title>
        <authorList>
            <person name="Lee Y."/>
            <person name="Cho C.H."/>
            <person name="Lee Y.M."/>
            <person name="Park S.I."/>
            <person name="Yang J.H."/>
            <person name="West J.A."/>
            <person name="Bhattacharya D."/>
            <person name="Yoon H.S."/>
        </authorList>
    </citation>
    <scope>NUCLEOTIDE SEQUENCE [LARGE SCALE GENOMIC DNA]</scope>
    <source>
        <strain evidence="2 3">CCMP1338</strain>
        <tissue evidence="2">Whole cell</tissue>
    </source>
</reference>
<name>A0AAV8UNT1_9RHOD</name>
<gene>
    <name evidence="2" type="ORF">NDN08_006182</name>
</gene>
<evidence type="ECO:0000313" key="3">
    <source>
        <dbReference type="Proteomes" id="UP001157974"/>
    </source>
</evidence>
<feature type="region of interest" description="Disordered" evidence="1">
    <location>
        <begin position="1"/>
        <end position="56"/>
    </location>
</feature>
<keyword evidence="3" id="KW-1185">Reference proteome</keyword>
<evidence type="ECO:0000256" key="1">
    <source>
        <dbReference type="SAM" id="MobiDB-lite"/>
    </source>
</evidence>
<feature type="compositionally biased region" description="Basic and acidic residues" evidence="1">
    <location>
        <begin position="22"/>
        <end position="35"/>
    </location>
</feature>
<dbReference type="EMBL" id="JAMWBK010000008">
    <property type="protein sequence ID" value="KAJ8902862.1"/>
    <property type="molecule type" value="Genomic_DNA"/>
</dbReference>
<protein>
    <recommendedName>
        <fullName evidence="4">Enhancer of mRNA-decapping protein 4</fullName>
    </recommendedName>
</protein>